<dbReference type="Proteomes" id="UP000252085">
    <property type="component" value="Unassembled WGS sequence"/>
</dbReference>
<dbReference type="Gene3D" id="2.60.40.740">
    <property type="match status" value="1"/>
</dbReference>
<dbReference type="InterPro" id="IPR013783">
    <property type="entry name" value="Ig-like_fold"/>
</dbReference>
<comment type="caution">
    <text evidence="2">The sequence shown here is derived from an EMBL/GenBank/DDBJ whole genome shotgun (WGS) entry which is preliminary data.</text>
</comment>
<organism evidence="2 3">
    <name type="scientific">Nostoc punctiforme NIES-2108</name>
    <dbReference type="NCBI Taxonomy" id="1356359"/>
    <lineage>
        <taxon>Bacteria</taxon>
        <taxon>Bacillati</taxon>
        <taxon>Cyanobacteriota</taxon>
        <taxon>Cyanophyceae</taxon>
        <taxon>Nostocales</taxon>
        <taxon>Nostocaceae</taxon>
        <taxon>Nostoc</taxon>
    </lineage>
</organism>
<sequence length="516" mass="55602">MCLVSRPQNQKQITSSSSWWRRLTATVLLGSFLDTTISMPAIAQQTNNLVASLPLINQATYTYTDSASNYQYQGSSEQINVSPSPLLDPLGRILGCAGTILPDYTGFSVGVYEPNSSDPTGTELGSLVALTRTELPDIPNNNVPGGKSPNTENSNPYFVTNNPAGVYNFLLDPNKGQTDPGRTYIFVVNPPPNSIYKQRRVKIEILASSGTQGNGVVRYVASSLDGQPISLTGETRLEQTVVLVPNAETVGLDLLAFEFTTNLCQANQLQIIKTGDRATAEPGDTVIYRLSVKNLADAGLSNIFVTDDLPLGFQFLPKSVQGELDGQPVAIASERNGNTVTFRTDATIPTAKVLNIAYAAQLTADALRGNGRNTAIVNAQRADNRFSTKDGPATHQLKIRPGIVSDCGTIIGRVFVDKNFDGEQQRGEPGIPNAVIFLEDGNRITTDPNGLFSLANALPGYHTGVLDLSSVAGYTLAHNEKFRERNSQSRLVHLEPGGLVRMNFAVTPTFQEPVNK</sequence>
<dbReference type="NCBIfam" id="TIGR01451">
    <property type="entry name" value="B_ant_repeat"/>
    <property type="match status" value="1"/>
</dbReference>
<protein>
    <recommendedName>
        <fullName evidence="1">DUF11 domain-containing protein</fullName>
    </recommendedName>
</protein>
<evidence type="ECO:0000313" key="2">
    <source>
        <dbReference type="EMBL" id="RCJ38891.1"/>
    </source>
</evidence>
<accession>A0A367RST7</accession>
<dbReference type="SUPFAM" id="SSF117074">
    <property type="entry name" value="Hypothetical protein PA1324"/>
    <property type="match status" value="1"/>
</dbReference>
<evidence type="ECO:0000313" key="3">
    <source>
        <dbReference type="Proteomes" id="UP000252085"/>
    </source>
</evidence>
<proteinExistence type="predicted"/>
<dbReference type="InterPro" id="IPR047589">
    <property type="entry name" value="DUF11_rpt"/>
</dbReference>
<dbReference type="EMBL" id="LXQE01000107">
    <property type="protein sequence ID" value="RCJ38891.1"/>
    <property type="molecule type" value="Genomic_DNA"/>
</dbReference>
<dbReference type="Gene3D" id="2.60.40.10">
    <property type="entry name" value="Immunoglobulins"/>
    <property type="match status" value="1"/>
</dbReference>
<dbReference type="AlphaFoldDB" id="A0A367RST7"/>
<reference evidence="2 3" key="1">
    <citation type="submission" date="2016-04" db="EMBL/GenBank/DDBJ databases">
        <authorList>
            <person name="Evans L.H."/>
            <person name="Alamgir A."/>
            <person name="Owens N."/>
            <person name="Weber N.D."/>
            <person name="Virtaneva K."/>
            <person name="Barbian K."/>
            <person name="Babar A."/>
            <person name="Rosenke K."/>
        </authorList>
    </citation>
    <scope>NUCLEOTIDE SEQUENCE [LARGE SCALE GENOMIC DNA]</scope>
    <source>
        <strain evidence="2">NIES-2108</strain>
    </source>
</reference>
<dbReference type="Pfam" id="PF01345">
    <property type="entry name" value="DUF11"/>
    <property type="match status" value="1"/>
</dbReference>
<feature type="domain" description="DUF11" evidence="1">
    <location>
        <begin position="269"/>
        <end position="375"/>
    </location>
</feature>
<evidence type="ECO:0000259" key="1">
    <source>
        <dbReference type="Pfam" id="PF01345"/>
    </source>
</evidence>
<name>A0A367RST7_NOSPU</name>
<dbReference type="InterPro" id="IPR001434">
    <property type="entry name" value="OmcB-like_DUF11"/>
</dbReference>
<gene>
    <name evidence="2" type="ORF">A6769_07580</name>
</gene>